<reference evidence="1 2" key="1">
    <citation type="submission" date="2017-09" db="EMBL/GenBank/DDBJ databases">
        <authorList>
            <person name="Ehlers B."/>
            <person name="Leendertz F.H."/>
        </authorList>
    </citation>
    <scope>NUCLEOTIDE SEQUENCE [LARGE SCALE GENOMIC DNA]</scope>
    <source>
        <strain evidence="1 2">USBA 140</strain>
    </source>
</reference>
<evidence type="ECO:0000313" key="1">
    <source>
        <dbReference type="EMBL" id="SOE00010.1"/>
    </source>
</evidence>
<keyword evidence="2" id="KW-1185">Reference proteome</keyword>
<protein>
    <submittedName>
        <fullName evidence="1">Uncharacterized protein</fullName>
    </submittedName>
</protein>
<proteinExistence type="predicted"/>
<accession>A0A286GWV3</accession>
<dbReference type="Proteomes" id="UP000219621">
    <property type="component" value="Unassembled WGS sequence"/>
</dbReference>
<dbReference type="EMBL" id="OCNJ01000011">
    <property type="protein sequence ID" value="SOE00010.1"/>
    <property type="molecule type" value="Genomic_DNA"/>
</dbReference>
<evidence type="ECO:0000313" key="2">
    <source>
        <dbReference type="Proteomes" id="UP000219621"/>
    </source>
</evidence>
<name>A0A286GWV3_9PROT</name>
<dbReference type="RefSeq" id="WP_141415209.1">
    <property type="nucleotide sequence ID" value="NZ_OCNJ01000011.1"/>
</dbReference>
<dbReference type="AlphaFoldDB" id="A0A286GWV3"/>
<sequence length="223" mass="23026">MAAADGGRSAAQTVVLVLLLGVFAVVVGISGRDMLDLTRQFTTRQDLETLRTLVLLYRTRHGALPGDDPRGVAGGEAAAEVTGVRGNGRWDGPALDLARPERSEAVAAWADLARAGLWQPDEDRTAAFAPVPHNRFGGLTLFADGLMGLGPALCLTSVPAADALRLDARMDDGDPATGALRAGLPDDAETAAGAAAVNRQLRTGILPSDGRRAVVLCLDLAGG</sequence>
<gene>
    <name evidence="1" type="ORF">SAMN05421508_11136</name>
</gene>
<organism evidence="1 2">
    <name type="scientific">Caenispirillum bisanense</name>
    <dbReference type="NCBI Taxonomy" id="414052"/>
    <lineage>
        <taxon>Bacteria</taxon>
        <taxon>Pseudomonadati</taxon>
        <taxon>Pseudomonadota</taxon>
        <taxon>Alphaproteobacteria</taxon>
        <taxon>Rhodospirillales</taxon>
        <taxon>Novispirillaceae</taxon>
        <taxon>Caenispirillum</taxon>
    </lineage>
</organism>